<comment type="cofactor">
    <cofactor evidence="4">
        <name>Mg(2+)</name>
        <dbReference type="ChEBI" id="CHEBI:18420"/>
    </cofactor>
    <text evidence="4">Binds 1 Mg(2+) ion per subunit.</text>
</comment>
<dbReference type="GO" id="GO:0006891">
    <property type="term" value="P:intra-Golgi vesicle-mediated transport"/>
    <property type="evidence" value="ECO:0007669"/>
    <property type="project" value="TreeGrafter"/>
</dbReference>
<dbReference type="Gene3D" id="1.10.8.60">
    <property type="match status" value="1"/>
</dbReference>
<keyword evidence="4" id="KW-0479">Metal-binding</keyword>
<dbReference type="PANTHER" id="PTHR23078">
    <property type="entry name" value="VESICULAR-FUSION PROTEIN NSF"/>
    <property type="match status" value="1"/>
</dbReference>
<name>A0AA88VV23_9ASTE</name>
<dbReference type="GO" id="GO:0005524">
    <property type="term" value="F:ATP binding"/>
    <property type="evidence" value="ECO:0007669"/>
    <property type="project" value="UniProtKB-UniRule"/>
</dbReference>
<comment type="function">
    <text evidence="4">Required for vesicle-mediated transport. Catalyzes the fusion of transport vesicles within the Golgi cisternae. Is also required for transport from the endoplasmic reticulum to the Golgi stack. Seems to function as a fusion protein required for the delivery of cargo proteins to all compartments of the Golgi stack independent of vesicle origin.</text>
</comment>
<keyword evidence="4" id="KW-0378">Hydrolase</keyword>
<dbReference type="GO" id="GO:0005795">
    <property type="term" value="C:Golgi stack"/>
    <property type="evidence" value="ECO:0007669"/>
    <property type="project" value="TreeGrafter"/>
</dbReference>
<reference evidence="5" key="1">
    <citation type="submission" date="2022-12" db="EMBL/GenBank/DDBJ databases">
        <title>Draft genome assemblies for two species of Escallonia (Escalloniales).</title>
        <authorList>
            <person name="Chanderbali A."/>
            <person name="Dervinis C."/>
            <person name="Anghel I."/>
            <person name="Soltis D."/>
            <person name="Soltis P."/>
            <person name="Zapata F."/>
        </authorList>
    </citation>
    <scope>NUCLEOTIDE SEQUENCE</scope>
    <source>
        <strain evidence="5">UCBG64.0493</strain>
        <tissue evidence="5">Leaf</tissue>
    </source>
</reference>
<keyword evidence="2 4" id="KW-0547">Nucleotide-binding</keyword>
<keyword evidence="4" id="KW-0460">Magnesium</keyword>
<comment type="subcellular location">
    <subcellularLocation>
        <location evidence="4">Cytoplasm</location>
    </subcellularLocation>
</comment>
<dbReference type="InterPro" id="IPR039812">
    <property type="entry name" value="Vesicle-fus_ATPase"/>
</dbReference>
<comment type="catalytic activity">
    <reaction evidence="4">
        <text>ATP + H2O = ADP + phosphate + H(+)</text>
        <dbReference type="Rhea" id="RHEA:13065"/>
        <dbReference type="ChEBI" id="CHEBI:15377"/>
        <dbReference type="ChEBI" id="CHEBI:15378"/>
        <dbReference type="ChEBI" id="CHEBI:30616"/>
        <dbReference type="ChEBI" id="CHEBI:43474"/>
        <dbReference type="ChEBI" id="CHEBI:456216"/>
        <dbReference type="EC" id="3.6.4.6"/>
    </reaction>
</comment>
<sequence length="415" mass="46429">MAGEASSSISAAMKISAPKLVTNLKKALKGQGIHVVLAVMQDYSITSLYLSSLQLLVQDQVMCLDYDNKEFTLTVINGPEIFAKYYGQSEMNIRKIFEESHRRSSKTWLHFIVLDEVTITLSHKRVFGESFAASVLNKPGCLELQLRVDLPDENGRLQILQIHSEKMRGKGFVSHDVKLETIDFSEFLKRYKFATLKTFGWSGAQLEAAVRTAFANAMERAAGEGLLFIKEENIIVLQSDFEKVIEQFDNASQKSAVERLEKCRKNAVTGLDTFSEVDKKIELLISLDTLAGLSENEQRQKIVQIFKAARTFQNSLIILDDITNPMNKKRVKQERDKENSHLHDEERQGAAVVSTVPLARDVRQCTSSLLADLCPDFYSNGCNPLLQAPLYLSFSKGAPVVSKGRSNPITGEGNQ</sequence>
<accession>A0AA88VV23</accession>
<evidence type="ECO:0000256" key="2">
    <source>
        <dbReference type="ARBA" id="ARBA00022741"/>
    </source>
</evidence>
<dbReference type="SUPFAM" id="SSF52540">
    <property type="entry name" value="P-loop containing nucleoside triphosphate hydrolases"/>
    <property type="match status" value="1"/>
</dbReference>
<proteinExistence type="inferred from homology"/>
<keyword evidence="4" id="KW-0813">Transport</keyword>
<dbReference type="GO" id="GO:0043001">
    <property type="term" value="P:Golgi to plasma membrane protein transport"/>
    <property type="evidence" value="ECO:0007669"/>
    <property type="project" value="TreeGrafter"/>
</dbReference>
<evidence type="ECO:0000256" key="3">
    <source>
        <dbReference type="ARBA" id="ARBA00022840"/>
    </source>
</evidence>
<dbReference type="GO" id="GO:0016887">
    <property type="term" value="F:ATP hydrolysis activity"/>
    <property type="evidence" value="ECO:0007669"/>
    <property type="project" value="InterPro"/>
</dbReference>
<keyword evidence="4" id="KW-0963">Cytoplasm</keyword>
<gene>
    <name evidence="5" type="ORF">RJ639_005666</name>
</gene>
<keyword evidence="4" id="KW-0931">ER-Golgi transport</keyword>
<keyword evidence="6" id="KW-1185">Reference proteome</keyword>
<dbReference type="PANTHER" id="PTHR23078:SF3">
    <property type="entry name" value="VESICLE-FUSING ATPASE"/>
    <property type="match status" value="1"/>
</dbReference>
<comment type="similarity">
    <text evidence="1 4">Belongs to the AAA ATPase family.</text>
</comment>
<protein>
    <recommendedName>
        <fullName evidence="4">Vesicle-fusing ATPase</fullName>
        <ecNumber evidence="4">3.6.4.6</ecNumber>
    </recommendedName>
</protein>
<dbReference type="EC" id="3.6.4.6" evidence="4"/>
<dbReference type="InterPro" id="IPR027417">
    <property type="entry name" value="P-loop_NTPase"/>
</dbReference>
<dbReference type="Gene3D" id="3.40.50.300">
    <property type="entry name" value="P-loop containing nucleotide triphosphate hydrolases"/>
    <property type="match status" value="1"/>
</dbReference>
<dbReference type="GO" id="GO:0046872">
    <property type="term" value="F:metal ion binding"/>
    <property type="evidence" value="ECO:0007669"/>
    <property type="project" value="UniProtKB-UniRule"/>
</dbReference>
<dbReference type="Proteomes" id="UP001188597">
    <property type="component" value="Unassembled WGS sequence"/>
</dbReference>
<dbReference type="GO" id="GO:0035494">
    <property type="term" value="P:SNARE complex disassembly"/>
    <property type="evidence" value="ECO:0007669"/>
    <property type="project" value="InterPro"/>
</dbReference>
<evidence type="ECO:0000313" key="6">
    <source>
        <dbReference type="Proteomes" id="UP001188597"/>
    </source>
</evidence>
<dbReference type="AlphaFoldDB" id="A0AA88VV23"/>
<evidence type="ECO:0000256" key="4">
    <source>
        <dbReference type="RuleBase" id="RU367045"/>
    </source>
</evidence>
<evidence type="ECO:0000313" key="5">
    <source>
        <dbReference type="EMBL" id="KAK3016071.1"/>
    </source>
</evidence>
<dbReference type="EMBL" id="JAVXUP010001090">
    <property type="protein sequence ID" value="KAK3016071.1"/>
    <property type="molecule type" value="Genomic_DNA"/>
</dbReference>
<keyword evidence="4" id="KW-0653">Protein transport</keyword>
<comment type="caution">
    <text evidence="5">The sequence shown here is derived from an EMBL/GenBank/DDBJ whole genome shotgun (WGS) entry which is preliminary data.</text>
</comment>
<evidence type="ECO:0000256" key="1">
    <source>
        <dbReference type="ARBA" id="ARBA00006914"/>
    </source>
</evidence>
<organism evidence="5 6">
    <name type="scientific">Escallonia herrerae</name>
    <dbReference type="NCBI Taxonomy" id="1293975"/>
    <lineage>
        <taxon>Eukaryota</taxon>
        <taxon>Viridiplantae</taxon>
        <taxon>Streptophyta</taxon>
        <taxon>Embryophyta</taxon>
        <taxon>Tracheophyta</taxon>
        <taxon>Spermatophyta</taxon>
        <taxon>Magnoliopsida</taxon>
        <taxon>eudicotyledons</taxon>
        <taxon>Gunneridae</taxon>
        <taxon>Pentapetalae</taxon>
        <taxon>asterids</taxon>
        <taxon>campanulids</taxon>
        <taxon>Escalloniales</taxon>
        <taxon>Escalloniaceae</taxon>
        <taxon>Escallonia</taxon>
    </lineage>
</organism>
<keyword evidence="3 4" id="KW-0067">ATP-binding</keyword>